<dbReference type="InterPro" id="IPR018060">
    <property type="entry name" value="HTH_AraC"/>
</dbReference>
<protein>
    <submittedName>
        <fullName evidence="4">AraC family transcriptional regulator</fullName>
    </submittedName>
</protein>
<evidence type="ECO:0000313" key="5">
    <source>
        <dbReference type="Proteomes" id="UP000054893"/>
    </source>
</evidence>
<name>A0A158HQA0_CABSO</name>
<reference evidence="4 5" key="1">
    <citation type="submission" date="2016-01" db="EMBL/GenBank/DDBJ databases">
        <authorList>
            <person name="Oliw E.H."/>
        </authorList>
    </citation>
    <scope>NUCLEOTIDE SEQUENCE [LARGE SCALE GENOMIC DNA]</scope>
    <source>
        <strain evidence="4">LMG 22029</strain>
    </source>
</reference>
<evidence type="ECO:0000313" key="4">
    <source>
        <dbReference type="EMBL" id="SAL45850.1"/>
    </source>
</evidence>
<evidence type="ECO:0000259" key="3">
    <source>
        <dbReference type="PROSITE" id="PS01124"/>
    </source>
</evidence>
<accession>A0A158HQA0</accession>
<dbReference type="Gene3D" id="1.10.10.60">
    <property type="entry name" value="Homeodomain-like"/>
    <property type="match status" value="1"/>
</dbReference>
<keyword evidence="2" id="KW-0804">Transcription</keyword>
<dbReference type="Proteomes" id="UP000054893">
    <property type="component" value="Unassembled WGS sequence"/>
</dbReference>
<dbReference type="AlphaFoldDB" id="A0A158HQA0"/>
<sequence>MKSTVALSEARAFIEAHFDEPVTLAQLAESSALSVLRFVTVFRQQFGSSPYRYLCGLR</sequence>
<dbReference type="SUPFAM" id="SSF46689">
    <property type="entry name" value="Homeodomain-like"/>
    <property type="match status" value="1"/>
</dbReference>
<proteinExistence type="predicted"/>
<keyword evidence="1" id="KW-0805">Transcription regulation</keyword>
<dbReference type="Pfam" id="PF00165">
    <property type="entry name" value="HTH_AraC"/>
    <property type="match status" value="1"/>
</dbReference>
<evidence type="ECO:0000256" key="1">
    <source>
        <dbReference type="ARBA" id="ARBA00023015"/>
    </source>
</evidence>
<organism evidence="4 5">
    <name type="scientific">Caballeronia sordidicola</name>
    <name type="common">Burkholderia sordidicola</name>
    <dbReference type="NCBI Taxonomy" id="196367"/>
    <lineage>
        <taxon>Bacteria</taxon>
        <taxon>Pseudomonadati</taxon>
        <taxon>Pseudomonadota</taxon>
        <taxon>Betaproteobacteria</taxon>
        <taxon>Burkholderiales</taxon>
        <taxon>Burkholderiaceae</taxon>
        <taxon>Caballeronia</taxon>
    </lineage>
</organism>
<gene>
    <name evidence="4" type="ORF">AWB64_04837</name>
</gene>
<evidence type="ECO:0000256" key="2">
    <source>
        <dbReference type="ARBA" id="ARBA00023163"/>
    </source>
</evidence>
<dbReference type="GO" id="GO:0043565">
    <property type="term" value="F:sequence-specific DNA binding"/>
    <property type="evidence" value="ECO:0007669"/>
    <property type="project" value="InterPro"/>
</dbReference>
<dbReference type="InterPro" id="IPR009057">
    <property type="entry name" value="Homeodomain-like_sf"/>
</dbReference>
<feature type="domain" description="HTH araC/xylS-type" evidence="3">
    <location>
        <begin position="8"/>
        <end position="58"/>
    </location>
</feature>
<dbReference type="GO" id="GO:0003700">
    <property type="term" value="F:DNA-binding transcription factor activity"/>
    <property type="evidence" value="ECO:0007669"/>
    <property type="project" value="InterPro"/>
</dbReference>
<dbReference type="EMBL" id="FCOC02000019">
    <property type="protein sequence ID" value="SAL45850.1"/>
    <property type="molecule type" value="Genomic_DNA"/>
</dbReference>
<dbReference type="PROSITE" id="PS01124">
    <property type="entry name" value="HTH_ARAC_FAMILY_2"/>
    <property type="match status" value="1"/>
</dbReference>